<keyword evidence="1" id="KW-0812">Transmembrane</keyword>
<name>W9R3H0_9ROSA</name>
<dbReference type="AlphaFoldDB" id="W9R3H0"/>
<keyword evidence="3" id="KW-1185">Reference proteome</keyword>
<reference evidence="3" key="1">
    <citation type="submission" date="2013-01" db="EMBL/GenBank/DDBJ databases">
        <title>Draft Genome Sequence of a Mulberry Tree, Morus notabilis C.K. Schneid.</title>
        <authorList>
            <person name="He N."/>
            <person name="Zhao S."/>
        </authorList>
    </citation>
    <scope>NUCLEOTIDE SEQUENCE</scope>
</reference>
<evidence type="ECO:0000256" key="1">
    <source>
        <dbReference type="SAM" id="Phobius"/>
    </source>
</evidence>
<accession>W9R3H0</accession>
<keyword evidence="1" id="KW-0472">Membrane</keyword>
<dbReference type="EMBL" id="KE344110">
    <property type="protein sequence ID" value="EXB53733.1"/>
    <property type="molecule type" value="Genomic_DNA"/>
</dbReference>
<dbReference type="SUPFAM" id="SSF52490">
    <property type="entry name" value="Tubulin nucleotide-binding domain-like"/>
    <property type="match status" value="1"/>
</dbReference>
<protein>
    <submittedName>
        <fullName evidence="2">Tubulin beta-1 chain</fullName>
    </submittedName>
</protein>
<evidence type="ECO:0000313" key="3">
    <source>
        <dbReference type="Proteomes" id="UP000030645"/>
    </source>
</evidence>
<dbReference type="InterPro" id="IPR036525">
    <property type="entry name" value="Tubulin/FtsZ_GTPase_sf"/>
</dbReference>
<keyword evidence="1" id="KW-1133">Transmembrane helix</keyword>
<dbReference type="Gene3D" id="3.40.50.1440">
    <property type="entry name" value="Tubulin/FtsZ, GTPase domain"/>
    <property type="match status" value="1"/>
</dbReference>
<sequence length="112" mass="12597">MRKPDLSQVLGSGLRRAHDRLDGSVQLERVNVYYNGVSHGRFVARAVLMDLKPGTMSCAGNNTEGNELIDSVLNVVTKEAKNYDYLQGNFFFLVSIFCFFFWFSLGAILPNQ</sequence>
<dbReference type="Proteomes" id="UP000030645">
    <property type="component" value="Unassembled WGS sequence"/>
</dbReference>
<organism evidence="2 3">
    <name type="scientific">Morus notabilis</name>
    <dbReference type="NCBI Taxonomy" id="981085"/>
    <lineage>
        <taxon>Eukaryota</taxon>
        <taxon>Viridiplantae</taxon>
        <taxon>Streptophyta</taxon>
        <taxon>Embryophyta</taxon>
        <taxon>Tracheophyta</taxon>
        <taxon>Spermatophyta</taxon>
        <taxon>Magnoliopsida</taxon>
        <taxon>eudicotyledons</taxon>
        <taxon>Gunneridae</taxon>
        <taxon>Pentapetalae</taxon>
        <taxon>rosids</taxon>
        <taxon>fabids</taxon>
        <taxon>Rosales</taxon>
        <taxon>Moraceae</taxon>
        <taxon>Moreae</taxon>
        <taxon>Morus</taxon>
    </lineage>
</organism>
<dbReference type="STRING" id="981085.W9R3H0"/>
<feature type="transmembrane region" description="Helical" evidence="1">
    <location>
        <begin position="90"/>
        <end position="109"/>
    </location>
</feature>
<evidence type="ECO:0000313" key="2">
    <source>
        <dbReference type="EMBL" id="EXB53733.1"/>
    </source>
</evidence>
<dbReference type="eggNOG" id="KOG1375">
    <property type="taxonomic scope" value="Eukaryota"/>
</dbReference>
<gene>
    <name evidence="2" type="ORF">L484_022388</name>
</gene>
<proteinExistence type="predicted"/>